<sequence length="108" mass="12744">MTDIAIKLSQETMSLTYDCKDFDSALKRMEDFFEIEQKIRTKNNDLTMMHFIMLIARAYIFYYSDTNKLNEAEELIDIAEKYIKDNPSIKTLGTSFIISILNCRIQKH</sequence>
<evidence type="ECO:0000313" key="2">
    <source>
        <dbReference type="Proteomes" id="UP000594404"/>
    </source>
</evidence>
<dbReference type="RefSeq" id="WP_196377385.1">
    <property type="nucleotide sequence ID" value="NZ_CP049266.1"/>
</dbReference>
<dbReference type="AlphaFoldDB" id="A0A7S9WSI1"/>
<accession>A0A7S9WSI1</accession>
<proteinExistence type="predicted"/>
<dbReference type="Proteomes" id="UP000594404">
    <property type="component" value="Chromosome"/>
</dbReference>
<organism evidence="1 2">
    <name type="scientific">Campylobacter concisus</name>
    <dbReference type="NCBI Taxonomy" id="199"/>
    <lineage>
        <taxon>Bacteria</taxon>
        <taxon>Pseudomonadati</taxon>
        <taxon>Campylobacterota</taxon>
        <taxon>Epsilonproteobacteria</taxon>
        <taxon>Campylobacterales</taxon>
        <taxon>Campylobacteraceae</taxon>
        <taxon>Campylobacter</taxon>
    </lineage>
</organism>
<gene>
    <name evidence="1" type="ORF">CVT01_03700</name>
</gene>
<evidence type="ECO:0000313" key="1">
    <source>
        <dbReference type="EMBL" id="QPH91654.1"/>
    </source>
</evidence>
<dbReference type="EMBL" id="CP049266">
    <property type="protein sequence ID" value="QPH91654.1"/>
    <property type="molecule type" value="Genomic_DNA"/>
</dbReference>
<reference evidence="1 2" key="1">
    <citation type="journal article" date="2018" name="Emerg. Microbes Infect.">
        <title>Genomic analysis of oral Campylobacter concisus strains identified a potential bacterial molecular marker associated with active Crohn's disease.</title>
        <authorList>
            <person name="Liu F."/>
            <person name="Ma R."/>
            <person name="Tay C.Y.A."/>
            <person name="Octavia S."/>
            <person name="Lan R."/>
            <person name="Chung H.K.L."/>
            <person name="Riordan S.M."/>
            <person name="Grimm M.C."/>
            <person name="Leong R.W."/>
            <person name="Tanaka M.M."/>
            <person name="Connor S."/>
            <person name="Zhang L."/>
        </authorList>
    </citation>
    <scope>NUCLEOTIDE SEQUENCE [LARGE SCALE GENOMIC DNA]</scope>
    <source>
        <strain evidence="1 2">P1CDO3</strain>
    </source>
</reference>
<name>A0A7S9WSI1_9BACT</name>
<protein>
    <submittedName>
        <fullName evidence="1">Uncharacterized protein</fullName>
    </submittedName>
</protein>